<evidence type="ECO:0000313" key="14">
    <source>
        <dbReference type="EMBL" id="KAF2233038.1"/>
    </source>
</evidence>
<evidence type="ECO:0000313" key="15">
    <source>
        <dbReference type="Proteomes" id="UP000800092"/>
    </source>
</evidence>
<keyword evidence="15" id="KW-1185">Reference proteome</keyword>
<evidence type="ECO:0000256" key="9">
    <source>
        <dbReference type="ARBA" id="ARBA00059620"/>
    </source>
</evidence>
<gene>
    <name evidence="14" type="ORF">EV356DRAFT_534130</name>
</gene>
<keyword evidence="8" id="KW-0472">Membrane</keyword>
<dbReference type="PANTHER" id="PTHR24322">
    <property type="entry name" value="PKSB"/>
    <property type="match status" value="1"/>
</dbReference>
<dbReference type="InterPro" id="IPR002347">
    <property type="entry name" value="SDR_fam"/>
</dbReference>
<dbReference type="SUPFAM" id="SSF51735">
    <property type="entry name" value="NAD(P)-binding Rossmann-fold domains"/>
    <property type="match status" value="1"/>
</dbReference>
<evidence type="ECO:0000256" key="6">
    <source>
        <dbReference type="ARBA" id="ARBA00023002"/>
    </source>
</evidence>
<dbReference type="PRINTS" id="PR00081">
    <property type="entry name" value="GDHRDH"/>
</dbReference>
<keyword evidence="4" id="KW-0521">NADP</keyword>
<dbReference type="PANTHER" id="PTHR24322:SF736">
    <property type="entry name" value="RETINOL DEHYDROGENASE 10"/>
    <property type="match status" value="1"/>
</dbReference>
<name>A0A6A6H5D9_VIRVR</name>
<feature type="region of interest" description="Disordered" evidence="13">
    <location>
        <begin position="358"/>
        <end position="377"/>
    </location>
</feature>
<evidence type="ECO:0000256" key="10">
    <source>
        <dbReference type="ARBA" id="ARBA00068717"/>
    </source>
</evidence>
<dbReference type="PROSITE" id="PS00061">
    <property type="entry name" value="ADH_SHORT"/>
    <property type="match status" value="1"/>
</dbReference>
<dbReference type="Proteomes" id="UP000800092">
    <property type="component" value="Unassembled WGS sequence"/>
</dbReference>
<dbReference type="FunFam" id="3.40.50.720:FF:000131">
    <property type="entry name" value="Short-chain dehydrogenase/reductase 3"/>
    <property type="match status" value="1"/>
</dbReference>
<proteinExistence type="inferred from homology"/>
<keyword evidence="3" id="KW-0812">Transmembrane</keyword>
<evidence type="ECO:0000256" key="13">
    <source>
        <dbReference type="SAM" id="MobiDB-lite"/>
    </source>
</evidence>
<evidence type="ECO:0000256" key="11">
    <source>
        <dbReference type="ARBA" id="ARBA00082544"/>
    </source>
</evidence>
<reference evidence="14" key="1">
    <citation type="journal article" date="2020" name="Stud. Mycol.">
        <title>101 Dothideomycetes genomes: a test case for predicting lifestyles and emergence of pathogens.</title>
        <authorList>
            <person name="Haridas S."/>
            <person name="Albert R."/>
            <person name="Binder M."/>
            <person name="Bloem J."/>
            <person name="Labutti K."/>
            <person name="Salamov A."/>
            <person name="Andreopoulos B."/>
            <person name="Baker S."/>
            <person name="Barry K."/>
            <person name="Bills G."/>
            <person name="Bluhm B."/>
            <person name="Cannon C."/>
            <person name="Castanera R."/>
            <person name="Culley D."/>
            <person name="Daum C."/>
            <person name="Ezra D."/>
            <person name="Gonzalez J."/>
            <person name="Henrissat B."/>
            <person name="Kuo A."/>
            <person name="Liang C."/>
            <person name="Lipzen A."/>
            <person name="Lutzoni F."/>
            <person name="Magnuson J."/>
            <person name="Mondo S."/>
            <person name="Nolan M."/>
            <person name="Ohm R."/>
            <person name="Pangilinan J."/>
            <person name="Park H.-J."/>
            <person name="Ramirez L."/>
            <person name="Alfaro M."/>
            <person name="Sun H."/>
            <person name="Tritt A."/>
            <person name="Yoshinaga Y."/>
            <person name="Zwiers L.-H."/>
            <person name="Turgeon B."/>
            <person name="Goodwin S."/>
            <person name="Spatafora J."/>
            <person name="Crous P."/>
            <person name="Grigoriev I."/>
        </authorList>
    </citation>
    <scope>NUCLEOTIDE SEQUENCE</scope>
    <source>
        <strain evidence="14">Tuck. ex Michener</strain>
    </source>
</reference>
<dbReference type="InterPro" id="IPR036291">
    <property type="entry name" value="NAD(P)-bd_dom_sf"/>
</dbReference>
<dbReference type="OrthoDB" id="10253736at2759"/>
<comment type="subcellular location">
    <subcellularLocation>
        <location evidence="1">Membrane</location>
        <topology evidence="1">Multi-pass membrane protein</topology>
    </subcellularLocation>
</comment>
<dbReference type="PRINTS" id="PR00080">
    <property type="entry name" value="SDRFAMILY"/>
</dbReference>
<dbReference type="GO" id="GO:0016020">
    <property type="term" value="C:membrane"/>
    <property type="evidence" value="ECO:0007669"/>
    <property type="project" value="UniProtKB-SubCell"/>
</dbReference>
<evidence type="ECO:0000256" key="1">
    <source>
        <dbReference type="ARBA" id="ARBA00004141"/>
    </source>
</evidence>
<comment type="similarity">
    <text evidence="2 12">Belongs to the short-chain dehydrogenases/reductases (SDR) family.</text>
</comment>
<accession>A0A6A6H5D9</accession>
<dbReference type="GO" id="GO:0052650">
    <property type="term" value="F:all-trans-retinol dehydrogenase (NADP+) activity"/>
    <property type="evidence" value="ECO:0007669"/>
    <property type="project" value="UniProtKB-ARBA"/>
</dbReference>
<dbReference type="Pfam" id="PF00106">
    <property type="entry name" value="adh_short"/>
    <property type="match status" value="1"/>
</dbReference>
<dbReference type="EMBL" id="ML991810">
    <property type="protein sequence ID" value="KAF2233038.1"/>
    <property type="molecule type" value="Genomic_DNA"/>
</dbReference>
<protein>
    <recommendedName>
        <fullName evidence="10">Short-chain dehydrogenase/reductase 3</fullName>
    </recommendedName>
    <alternativeName>
        <fullName evidence="11">Retinal short-chain dehydrogenase/reductase 1</fullName>
    </alternativeName>
</protein>
<evidence type="ECO:0000256" key="4">
    <source>
        <dbReference type="ARBA" id="ARBA00022857"/>
    </source>
</evidence>
<dbReference type="Gene3D" id="3.40.50.720">
    <property type="entry name" value="NAD(P)-binding Rossmann-like Domain"/>
    <property type="match status" value="1"/>
</dbReference>
<evidence type="ECO:0000256" key="2">
    <source>
        <dbReference type="ARBA" id="ARBA00006484"/>
    </source>
</evidence>
<keyword evidence="5" id="KW-1133">Transmembrane helix</keyword>
<keyword evidence="7" id="KW-0443">Lipid metabolism</keyword>
<keyword evidence="6" id="KW-0560">Oxidoreductase</keyword>
<evidence type="ECO:0000256" key="8">
    <source>
        <dbReference type="ARBA" id="ARBA00023136"/>
    </source>
</evidence>
<evidence type="ECO:0000256" key="3">
    <source>
        <dbReference type="ARBA" id="ARBA00022692"/>
    </source>
</evidence>
<dbReference type="AlphaFoldDB" id="A0A6A6H5D9"/>
<evidence type="ECO:0000256" key="7">
    <source>
        <dbReference type="ARBA" id="ARBA00023098"/>
    </source>
</evidence>
<comment type="function">
    <text evidence="9">Catalyzes the reduction of all-trans-retinal to all-trans-retinol in the presence of NADPH.</text>
</comment>
<evidence type="ECO:0000256" key="12">
    <source>
        <dbReference type="RuleBase" id="RU000363"/>
    </source>
</evidence>
<organism evidence="14 15">
    <name type="scientific">Viridothelium virens</name>
    <name type="common">Speckled blister lichen</name>
    <name type="synonym">Trypethelium virens</name>
    <dbReference type="NCBI Taxonomy" id="1048519"/>
    <lineage>
        <taxon>Eukaryota</taxon>
        <taxon>Fungi</taxon>
        <taxon>Dikarya</taxon>
        <taxon>Ascomycota</taxon>
        <taxon>Pezizomycotina</taxon>
        <taxon>Dothideomycetes</taxon>
        <taxon>Dothideomycetes incertae sedis</taxon>
        <taxon>Trypetheliales</taxon>
        <taxon>Trypetheliaceae</taxon>
        <taxon>Viridothelium</taxon>
    </lineage>
</organism>
<dbReference type="InterPro" id="IPR020904">
    <property type="entry name" value="Sc_DH/Rdtase_CS"/>
</dbReference>
<sequence>MPIRSDWRLQREGFTADTLGRILKRTVLNPVLTLPLVLLARYSQRGRHLASYHETIYKRLRSVLVLGLFLHVSDALDRLVVNNWTSDKYDWSKEIVVVTGGSDGIGKIIVQLLAERGIKVAVLDIQPLTYEAPPTVSFFSCDLTSPTAINKSANLIRTTLGSPTILINNAGLTRSKPLLSLTPTDLRLTFGVNTLSHYHLAQQFLPYMIQSNHGMVVTIASTAAYLTAPHMVDYAASKAGALAFHEGLAAELYDVYHAPRVRTVLVAQGYTKTKLFEGFDPGDGFVTYALEPATVAEAVVRKVLSGKGGYVWLPEQSAKLLCVPVRGWPVWMQMGFRKGLGGLMKGFRGRAVVQPSEVGEEGGEGKEKVLGESVASI</sequence>
<evidence type="ECO:0000256" key="5">
    <source>
        <dbReference type="ARBA" id="ARBA00022989"/>
    </source>
</evidence>